<dbReference type="EMBL" id="JMKJ01000277">
    <property type="protein sequence ID" value="KGG51456.1"/>
    <property type="molecule type" value="Genomic_DNA"/>
</dbReference>
<evidence type="ECO:0000256" key="2">
    <source>
        <dbReference type="ARBA" id="ARBA00023274"/>
    </source>
</evidence>
<dbReference type="Proteomes" id="UP000029725">
    <property type="component" value="Unassembled WGS sequence"/>
</dbReference>
<sequence>MQSSADKGKNTKEFAIQFDKFVNSSVHVKLSGGRQVVGILRSHDALFNLVLDDAVETLTRGDEPATTRRLGQLICRGPCVLAVNPVHGSMQIENPFIDKE</sequence>
<accession>A0A098VUU4</accession>
<evidence type="ECO:0000313" key="5">
    <source>
        <dbReference type="Proteomes" id="UP000029725"/>
    </source>
</evidence>
<dbReference type="GO" id="GO:0005689">
    <property type="term" value="C:U12-type spliceosomal complex"/>
    <property type="evidence" value="ECO:0007669"/>
    <property type="project" value="TreeGrafter"/>
</dbReference>
<evidence type="ECO:0000259" key="3">
    <source>
        <dbReference type="SMART" id="SM00651"/>
    </source>
</evidence>
<keyword evidence="2" id="KW-0687">Ribonucleoprotein</keyword>
<dbReference type="InterPro" id="IPR044641">
    <property type="entry name" value="Lsm7/SmG-like"/>
</dbReference>
<dbReference type="InterPro" id="IPR010920">
    <property type="entry name" value="LSM_dom_sf"/>
</dbReference>
<dbReference type="GO" id="GO:0005688">
    <property type="term" value="C:U6 snRNP"/>
    <property type="evidence" value="ECO:0007669"/>
    <property type="project" value="TreeGrafter"/>
</dbReference>
<dbReference type="AlphaFoldDB" id="A0A098VUU4"/>
<dbReference type="GO" id="GO:0097526">
    <property type="term" value="C:spliceosomal tri-snRNP complex"/>
    <property type="evidence" value="ECO:0007669"/>
    <property type="project" value="TreeGrafter"/>
</dbReference>
<organism evidence="4 5">
    <name type="scientific">Mitosporidium daphniae</name>
    <dbReference type="NCBI Taxonomy" id="1485682"/>
    <lineage>
        <taxon>Eukaryota</taxon>
        <taxon>Fungi</taxon>
        <taxon>Fungi incertae sedis</taxon>
        <taxon>Microsporidia</taxon>
        <taxon>Mitosporidium</taxon>
    </lineage>
</organism>
<name>A0A098VUU4_9MICR</name>
<dbReference type="PIRSF" id="PIRSF037188">
    <property type="entry name" value="U6_snRNA_Lsm7"/>
    <property type="match status" value="1"/>
</dbReference>
<gene>
    <name evidence="4" type="ORF">DI09_34p70</name>
</gene>
<dbReference type="GeneID" id="25259662"/>
<proteinExistence type="inferred from homology"/>
<dbReference type="SMART" id="SM00651">
    <property type="entry name" value="Sm"/>
    <property type="match status" value="1"/>
</dbReference>
<dbReference type="OrthoDB" id="274944at2759"/>
<keyword evidence="5" id="KW-1185">Reference proteome</keyword>
<dbReference type="InterPro" id="IPR001163">
    <property type="entry name" value="Sm_dom_euk/arc"/>
</dbReference>
<dbReference type="PANTHER" id="PTHR10553:SF5">
    <property type="entry name" value="U6 SNRNA-ASSOCIATED SM-LIKE PROTEIN LSM7"/>
    <property type="match status" value="1"/>
</dbReference>
<dbReference type="GO" id="GO:0071013">
    <property type="term" value="C:catalytic step 2 spliceosome"/>
    <property type="evidence" value="ECO:0007669"/>
    <property type="project" value="TreeGrafter"/>
</dbReference>
<dbReference type="VEuPathDB" id="MicrosporidiaDB:DI09_34p70"/>
<reference evidence="4 5" key="1">
    <citation type="submission" date="2014-04" db="EMBL/GenBank/DDBJ databases">
        <title>A new species of microsporidia sheds light on the evolution of extreme parasitism.</title>
        <authorList>
            <person name="Haag K.L."/>
            <person name="James T.Y."/>
            <person name="Larsson R."/>
            <person name="Schaer T.M."/>
            <person name="Refardt D."/>
            <person name="Pombert J.-F."/>
            <person name="Ebert D."/>
        </authorList>
    </citation>
    <scope>NUCLEOTIDE SEQUENCE [LARGE SCALE GENOMIC DNA]</scope>
    <source>
        <strain evidence="4 5">UGP3</strain>
        <tissue evidence="4">Spores</tissue>
    </source>
</reference>
<dbReference type="RefSeq" id="XP_013237910.1">
    <property type="nucleotide sequence ID" value="XM_013382456.1"/>
</dbReference>
<dbReference type="SUPFAM" id="SSF50182">
    <property type="entry name" value="Sm-like ribonucleoproteins"/>
    <property type="match status" value="1"/>
</dbReference>
<dbReference type="GO" id="GO:1990726">
    <property type="term" value="C:Lsm1-7-Pat1 complex"/>
    <property type="evidence" value="ECO:0007669"/>
    <property type="project" value="TreeGrafter"/>
</dbReference>
<comment type="caution">
    <text evidence="4">The sequence shown here is derived from an EMBL/GenBank/DDBJ whole genome shotgun (WGS) entry which is preliminary data.</text>
</comment>
<evidence type="ECO:0000313" key="4">
    <source>
        <dbReference type="EMBL" id="KGG51456.1"/>
    </source>
</evidence>
<dbReference type="GO" id="GO:0071004">
    <property type="term" value="C:U2-type prespliceosome"/>
    <property type="evidence" value="ECO:0007669"/>
    <property type="project" value="TreeGrafter"/>
</dbReference>
<dbReference type="PANTHER" id="PTHR10553">
    <property type="entry name" value="SMALL NUCLEAR RIBONUCLEOPROTEIN"/>
    <property type="match status" value="1"/>
</dbReference>
<dbReference type="GO" id="GO:0003723">
    <property type="term" value="F:RNA binding"/>
    <property type="evidence" value="ECO:0007669"/>
    <property type="project" value="TreeGrafter"/>
</dbReference>
<dbReference type="HOGENOM" id="CLU_076902_3_1_1"/>
<comment type="similarity">
    <text evidence="1">Belongs to the snRNP Sm proteins family.</text>
</comment>
<dbReference type="Gene3D" id="2.30.30.100">
    <property type="match status" value="1"/>
</dbReference>
<feature type="domain" description="Sm" evidence="3">
    <location>
        <begin position="16"/>
        <end position="85"/>
    </location>
</feature>
<evidence type="ECO:0000256" key="1">
    <source>
        <dbReference type="ARBA" id="ARBA00006850"/>
    </source>
</evidence>
<dbReference type="Pfam" id="PF01423">
    <property type="entry name" value="LSM"/>
    <property type="match status" value="1"/>
</dbReference>
<protein>
    <recommendedName>
        <fullName evidence="3">Sm domain-containing protein</fullName>
    </recommendedName>
</protein>